<keyword evidence="3" id="KW-1185">Reference proteome</keyword>
<evidence type="ECO:0000256" key="1">
    <source>
        <dbReference type="SAM" id="MobiDB-lite"/>
    </source>
</evidence>
<proteinExistence type="predicted"/>
<evidence type="ECO:0000313" key="3">
    <source>
        <dbReference type="Proteomes" id="UP000321720"/>
    </source>
</evidence>
<feature type="compositionally biased region" description="Basic and acidic residues" evidence="1">
    <location>
        <begin position="60"/>
        <end position="83"/>
    </location>
</feature>
<dbReference type="AlphaFoldDB" id="A0A511J9U3"/>
<dbReference type="EMBL" id="BJWG01000005">
    <property type="protein sequence ID" value="GEL94761.1"/>
    <property type="molecule type" value="Genomic_DNA"/>
</dbReference>
<evidence type="ECO:0000313" key="2">
    <source>
        <dbReference type="EMBL" id="GEL94761.1"/>
    </source>
</evidence>
<comment type="caution">
    <text evidence="2">The sequence shown here is derived from an EMBL/GenBank/DDBJ whole genome shotgun (WGS) entry which is preliminary data.</text>
</comment>
<dbReference type="Proteomes" id="UP000321720">
    <property type="component" value="Unassembled WGS sequence"/>
</dbReference>
<feature type="region of interest" description="Disordered" evidence="1">
    <location>
        <begin position="35"/>
        <end position="83"/>
    </location>
</feature>
<dbReference type="OrthoDB" id="3268479at2"/>
<dbReference type="Pfam" id="PF09438">
    <property type="entry name" value="DUF2017"/>
    <property type="match status" value="1"/>
</dbReference>
<accession>A0A511J9U3</accession>
<protein>
    <submittedName>
        <fullName evidence="2">Uncharacterized protein</fullName>
    </submittedName>
</protein>
<reference evidence="2 3" key="1">
    <citation type="submission" date="2019-07" db="EMBL/GenBank/DDBJ databases">
        <title>Whole genome shotgun sequence of Cellulomonas composti NBRC 100758.</title>
        <authorList>
            <person name="Hosoyama A."/>
            <person name="Uohara A."/>
            <person name="Ohji S."/>
            <person name="Ichikawa N."/>
        </authorList>
    </citation>
    <scope>NUCLEOTIDE SEQUENCE [LARGE SCALE GENOMIC DNA]</scope>
    <source>
        <strain evidence="2 3">NBRC 100758</strain>
    </source>
</reference>
<sequence>MRPFVARDGHYVARLDETERAVLADLTEGVATLLGAPDLDDEPAARDWPPAWAAEGSDEDAGRSPDAADHSDPAVRRLLPDGSRDPAEAAEFRRLAGEDVRLRKVDGLRTWRRALHSPQGRRGNEVVVTPAQADAVAAALTDLRLVLAERLEIRTEQDTDRRYAEAAAPDPPGLDEAEIARRAVRRAFVAMYDVLSVLQETLVTAMLADARRRTSRGRAGAG</sequence>
<feature type="compositionally biased region" description="Low complexity" evidence="1">
    <location>
        <begin position="46"/>
        <end position="55"/>
    </location>
</feature>
<organism evidence="2 3">
    <name type="scientific">Cellulomonas composti</name>
    <dbReference type="NCBI Taxonomy" id="266130"/>
    <lineage>
        <taxon>Bacteria</taxon>
        <taxon>Bacillati</taxon>
        <taxon>Actinomycetota</taxon>
        <taxon>Actinomycetes</taxon>
        <taxon>Micrococcales</taxon>
        <taxon>Cellulomonadaceae</taxon>
        <taxon>Cellulomonas</taxon>
    </lineage>
</organism>
<dbReference type="RefSeq" id="WP_146842440.1">
    <property type="nucleotide sequence ID" value="NZ_BJWG01000005.1"/>
</dbReference>
<dbReference type="InterPro" id="IPR018561">
    <property type="entry name" value="AosR"/>
</dbReference>
<gene>
    <name evidence="2" type="ORF">CCO02nite_14190</name>
</gene>
<name>A0A511J9U3_9CELL</name>